<evidence type="ECO:0000313" key="2">
    <source>
        <dbReference type="Proteomes" id="UP000619479"/>
    </source>
</evidence>
<organism evidence="1 2">
    <name type="scientific">Actinoplanes cyaneus</name>
    <dbReference type="NCBI Taxonomy" id="52696"/>
    <lineage>
        <taxon>Bacteria</taxon>
        <taxon>Bacillati</taxon>
        <taxon>Actinomycetota</taxon>
        <taxon>Actinomycetes</taxon>
        <taxon>Micromonosporales</taxon>
        <taxon>Micromonosporaceae</taxon>
        <taxon>Actinoplanes</taxon>
    </lineage>
</organism>
<dbReference type="Proteomes" id="UP000619479">
    <property type="component" value="Unassembled WGS sequence"/>
</dbReference>
<comment type="caution">
    <text evidence="1">The sequence shown here is derived from an EMBL/GenBank/DDBJ whole genome shotgun (WGS) entry which is preliminary data.</text>
</comment>
<sequence>MHISRHPFSTVAWDQVAVTVHPGETGTARWQTHNLGDVRIRRVRYSPGYLADHWCTKGHVLLCVEGSLRTDLADGRTTTLEAGDFYTVGDDSEPHRSSTRTGATLFIVD</sequence>
<name>A0A919IRF3_9ACTN</name>
<keyword evidence="2" id="KW-1185">Reference proteome</keyword>
<dbReference type="AlphaFoldDB" id="A0A919IRF3"/>
<gene>
    <name evidence="1" type="ORF">Acy02nite_79640</name>
</gene>
<accession>A0A919IRF3</accession>
<evidence type="ECO:0008006" key="3">
    <source>
        <dbReference type="Google" id="ProtNLM"/>
    </source>
</evidence>
<dbReference type="SUPFAM" id="SSF51182">
    <property type="entry name" value="RmlC-like cupins"/>
    <property type="match status" value="1"/>
</dbReference>
<dbReference type="InterPro" id="IPR011051">
    <property type="entry name" value="RmlC_Cupin_sf"/>
</dbReference>
<protein>
    <recommendedName>
        <fullName evidence="3">DHCW motif cupin fold protein</fullName>
    </recommendedName>
</protein>
<dbReference type="InterPro" id="IPR047713">
    <property type="entry name" value="DHCW_cupin"/>
</dbReference>
<dbReference type="Gene3D" id="2.60.120.10">
    <property type="entry name" value="Jelly Rolls"/>
    <property type="match status" value="1"/>
</dbReference>
<dbReference type="InterPro" id="IPR014710">
    <property type="entry name" value="RmlC-like_jellyroll"/>
</dbReference>
<evidence type="ECO:0000313" key="1">
    <source>
        <dbReference type="EMBL" id="GID70083.1"/>
    </source>
</evidence>
<dbReference type="RefSeq" id="WP_203753414.1">
    <property type="nucleotide sequence ID" value="NZ_BAAAUC010000032.1"/>
</dbReference>
<proteinExistence type="predicted"/>
<dbReference type="NCBIfam" id="NF038084">
    <property type="entry name" value="DHCW_cupin"/>
    <property type="match status" value="1"/>
</dbReference>
<reference evidence="1" key="1">
    <citation type="submission" date="2021-01" db="EMBL/GenBank/DDBJ databases">
        <title>Whole genome shotgun sequence of Actinoplanes cyaneus NBRC 14990.</title>
        <authorList>
            <person name="Komaki H."/>
            <person name="Tamura T."/>
        </authorList>
    </citation>
    <scope>NUCLEOTIDE SEQUENCE</scope>
    <source>
        <strain evidence="1">NBRC 14990</strain>
    </source>
</reference>
<dbReference type="EMBL" id="BOMH01000071">
    <property type="protein sequence ID" value="GID70083.1"/>
    <property type="molecule type" value="Genomic_DNA"/>
</dbReference>